<feature type="domain" description="Methyltransferase type 11" evidence="2">
    <location>
        <begin position="68"/>
        <end position="165"/>
    </location>
</feature>
<evidence type="ECO:0000259" key="2">
    <source>
        <dbReference type="Pfam" id="PF08241"/>
    </source>
</evidence>
<protein>
    <submittedName>
        <fullName evidence="3">Methyltransferase family protein</fullName>
    </submittedName>
</protein>
<dbReference type="InterPro" id="IPR050447">
    <property type="entry name" value="Erg6_SMT_methyltransf"/>
</dbReference>
<keyword evidence="3" id="KW-0489">Methyltransferase</keyword>
<evidence type="ECO:0000313" key="4">
    <source>
        <dbReference type="Proteomes" id="UP000295680"/>
    </source>
</evidence>
<dbReference type="OrthoDB" id="3372196at2"/>
<dbReference type="SUPFAM" id="SSF53335">
    <property type="entry name" value="S-adenosyl-L-methionine-dependent methyltransferases"/>
    <property type="match status" value="1"/>
</dbReference>
<dbReference type="EMBL" id="SLWS01000008">
    <property type="protein sequence ID" value="TCO54719.1"/>
    <property type="molecule type" value="Genomic_DNA"/>
</dbReference>
<proteinExistence type="predicted"/>
<dbReference type="CDD" id="cd02440">
    <property type="entry name" value="AdoMet_MTases"/>
    <property type="match status" value="1"/>
</dbReference>
<accession>A0A4R2JEP9</accession>
<dbReference type="GO" id="GO:0032259">
    <property type="term" value="P:methylation"/>
    <property type="evidence" value="ECO:0007669"/>
    <property type="project" value="UniProtKB-KW"/>
</dbReference>
<dbReference type="Pfam" id="PF08241">
    <property type="entry name" value="Methyltransf_11"/>
    <property type="match status" value="1"/>
</dbReference>
<name>A0A4R2JEP9_9PSEU</name>
<evidence type="ECO:0000256" key="1">
    <source>
        <dbReference type="ARBA" id="ARBA00022679"/>
    </source>
</evidence>
<sequence>MSTTAGLSQDANDLAWAIGGSELLRRLWAEAWGDLYALEVEALSSTSWTTFGQLISYLRLQPGQVLADLGCGRGGPGLWLARAFQARLIGVDHSASLVEQARARIGHWVRPDGAEFRIGTFTESGLDDSSADAVISLGALPLGQDLDAALREISRIARPGGRVVVTFSESTEPDAVIDWADRMRLAGLEFEARHEMPEADRGWRRLCELIEDNRPELVEDMGELGASFVFNDAETYAPVLDRLRWVLVAGRRAG</sequence>
<dbReference type="Proteomes" id="UP000295680">
    <property type="component" value="Unassembled WGS sequence"/>
</dbReference>
<keyword evidence="1 3" id="KW-0808">Transferase</keyword>
<dbReference type="RefSeq" id="WP_132122513.1">
    <property type="nucleotide sequence ID" value="NZ_SLWS01000008.1"/>
</dbReference>
<gene>
    <name evidence="3" type="ORF">EV192_1087</name>
</gene>
<comment type="caution">
    <text evidence="3">The sequence shown here is derived from an EMBL/GenBank/DDBJ whole genome shotgun (WGS) entry which is preliminary data.</text>
</comment>
<dbReference type="GO" id="GO:0008757">
    <property type="term" value="F:S-adenosylmethionine-dependent methyltransferase activity"/>
    <property type="evidence" value="ECO:0007669"/>
    <property type="project" value="InterPro"/>
</dbReference>
<evidence type="ECO:0000313" key="3">
    <source>
        <dbReference type="EMBL" id="TCO54719.1"/>
    </source>
</evidence>
<dbReference type="Gene3D" id="3.40.50.150">
    <property type="entry name" value="Vaccinia Virus protein VP39"/>
    <property type="match status" value="1"/>
</dbReference>
<dbReference type="AlphaFoldDB" id="A0A4R2JEP9"/>
<dbReference type="PANTHER" id="PTHR44068">
    <property type="entry name" value="ZGC:194242"/>
    <property type="match status" value="1"/>
</dbReference>
<reference evidence="3 4" key="1">
    <citation type="submission" date="2019-03" db="EMBL/GenBank/DDBJ databases">
        <title>Genomic Encyclopedia of Type Strains, Phase IV (KMG-IV): sequencing the most valuable type-strain genomes for metagenomic binning, comparative biology and taxonomic classification.</title>
        <authorList>
            <person name="Goeker M."/>
        </authorList>
    </citation>
    <scope>NUCLEOTIDE SEQUENCE [LARGE SCALE GENOMIC DNA]</scope>
    <source>
        <strain evidence="3 4">DSM 45934</strain>
    </source>
</reference>
<organism evidence="3 4">
    <name type="scientific">Actinocrispum wychmicini</name>
    <dbReference type="NCBI Taxonomy" id="1213861"/>
    <lineage>
        <taxon>Bacteria</taxon>
        <taxon>Bacillati</taxon>
        <taxon>Actinomycetota</taxon>
        <taxon>Actinomycetes</taxon>
        <taxon>Pseudonocardiales</taxon>
        <taxon>Pseudonocardiaceae</taxon>
        <taxon>Actinocrispum</taxon>
    </lineage>
</organism>
<dbReference type="InterPro" id="IPR013216">
    <property type="entry name" value="Methyltransf_11"/>
</dbReference>
<dbReference type="InterPro" id="IPR029063">
    <property type="entry name" value="SAM-dependent_MTases_sf"/>
</dbReference>
<dbReference type="PANTHER" id="PTHR44068:SF11">
    <property type="entry name" value="GERANYL DIPHOSPHATE 2-C-METHYLTRANSFERASE"/>
    <property type="match status" value="1"/>
</dbReference>
<keyword evidence="4" id="KW-1185">Reference proteome</keyword>